<dbReference type="EMBL" id="JACXVP010000002">
    <property type="protein sequence ID" value="KAG5621550.1"/>
    <property type="molecule type" value="Genomic_DNA"/>
</dbReference>
<accession>A0A9J6AA18</accession>
<evidence type="ECO:0000259" key="2">
    <source>
        <dbReference type="SMART" id="SM00645"/>
    </source>
</evidence>
<dbReference type="InterPro" id="IPR000668">
    <property type="entry name" value="Peptidase_C1A_C"/>
</dbReference>
<reference evidence="3 4" key="1">
    <citation type="submission" date="2020-09" db="EMBL/GenBank/DDBJ databases">
        <title>De no assembly of potato wild relative species, Solanum commersonii.</title>
        <authorList>
            <person name="Cho K."/>
        </authorList>
    </citation>
    <scope>NUCLEOTIDE SEQUENCE [LARGE SCALE GENOMIC DNA]</scope>
    <source>
        <strain evidence="3">LZ3.2</strain>
        <tissue evidence="3">Leaf</tissue>
    </source>
</reference>
<organism evidence="3 4">
    <name type="scientific">Solanum commersonii</name>
    <name type="common">Commerson's wild potato</name>
    <name type="synonym">Commerson's nightshade</name>
    <dbReference type="NCBI Taxonomy" id="4109"/>
    <lineage>
        <taxon>Eukaryota</taxon>
        <taxon>Viridiplantae</taxon>
        <taxon>Streptophyta</taxon>
        <taxon>Embryophyta</taxon>
        <taxon>Tracheophyta</taxon>
        <taxon>Spermatophyta</taxon>
        <taxon>Magnoliopsida</taxon>
        <taxon>eudicotyledons</taxon>
        <taxon>Gunneridae</taxon>
        <taxon>Pentapetalae</taxon>
        <taxon>asterids</taxon>
        <taxon>lamiids</taxon>
        <taxon>Solanales</taxon>
        <taxon>Solanaceae</taxon>
        <taxon>Solanoideae</taxon>
        <taxon>Solaneae</taxon>
        <taxon>Solanum</taxon>
    </lineage>
</organism>
<keyword evidence="4" id="KW-1185">Reference proteome</keyword>
<evidence type="ECO:0000256" key="1">
    <source>
        <dbReference type="ARBA" id="ARBA00008455"/>
    </source>
</evidence>
<protein>
    <recommendedName>
        <fullName evidence="2">Peptidase C1A papain C-terminal domain-containing protein</fullName>
    </recommendedName>
</protein>
<dbReference type="Pfam" id="PF00112">
    <property type="entry name" value="Peptidase_C1"/>
    <property type="match status" value="1"/>
</dbReference>
<dbReference type="InterPro" id="IPR038765">
    <property type="entry name" value="Papain-like_cys_pep_sf"/>
</dbReference>
<dbReference type="GO" id="GO:0006508">
    <property type="term" value="P:proteolysis"/>
    <property type="evidence" value="ECO:0007669"/>
    <property type="project" value="InterPro"/>
</dbReference>
<dbReference type="OrthoDB" id="190265at2759"/>
<dbReference type="SUPFAM" id="SSF54001">
    <property type="entry name" value="Cysteine proteinases"/>
    <property type="match status" value="1"/>
</dbReference>
<dbReference type="PROSITE" id="PS00139">
    <property type="entry name" value="THIOL_PROTEASE_CYS"/>
    <property type="match status" value="1"/>
</dbReference>
<dbReference type="AlphaFoldDB" id="A0A9J6AA18"/>
<comment type="caution">
    <text evidence="3">The sequence shown here is derived from an EMBL/GenBank/DDBJ whole genome shotgun (WGS) entry which is preliminary data.</text>
</comment>
<dbReference type="PRINTS" id="PR00705">
    <property type="entry name" value="PAPAIN"/>
</dbReference>
<name>A0A9J6AA18_SOLCO</name>
<dbReference type="PANTHER" id="PTHR12411">
    <property type="entry name" value="CYSTEINE PROTEASE FAMILY C1-RELATED"/>
    <property type="match status" value="1"/>
</dbReference>
<dbReference type="GO" id="GO:0008234">
    <property type="term" value="F:cysteine-type peptidase activity"/>
    <property type="evidence" value="ECO:0007669"/>
    <property type="project" value="InterPro"/>
</dbReference>
<feature type="non-terminal residue" evidence="3">
    <location>
        <position position="1"/>
    </location>
</feature>
<evidence type="ECO:0000313" key="3">
    <source>
        <dbReference type="EMBL" id="KAG5621550.1"/>
    </source>
</evidence>
<proteinExistence type="inferred from homology"/>
<sequence length="288" mass="31531">MPRGRAGGPRGTMRVVRGRVGDLEKHTVAWGGARVSYLEAWFMPWGEGPWGRAGDSRHGVCLGAGRDGAPRASRLGGEGRAHLGGVELRGVSRHHASGRGGSIVEYIISFVNGKQVVEENPISQAKAESAILQGHCGSCWAFGAAESLSDHFCIHYGLHARAIYVGMVVNCDGGYPLEAWRYFVRKGVITEECDPYFDNKGCSHPGCEPGYPTPQCKRKCVKENLLWSKSKHFGVNAYLINSDPYSIICEDNNNAKWEGHAIKLIGRGSSEDGEDYWLLANQWNRGWG</sequence>
<evidence type="ECO:0000313" key="4">
    <source>
        <dbReference type="Proteomes" id="UP000824120"/>
    </source>
</evidence>
<comment type="similarity">
    <text evidence="1">Belongs to the peptidase C1 family.</text>
</comment>
<dbReference type="Gene3D" id="3.90.70.10">
    <property type="entry name" value="Cysteine proteinases"/>
    <property type="match status" value="2"/>
</dbReference>
<dbReference type="InterPro" id="IPR000169">
    <property type="entry name" value="Pept_cys_AS"/>
</dbReference>
<dbReference type="Proteomes" id="UP000824120">
    <property type="component" value="Chromosome 2"/>
</dbReference>
<feature type="domain" description="Peptidase C1A papain C-terminal" evidence="2">
    <location>
        <begin position="117"/>
        <end position="288"/>
    </location>
</feature>
<gene>
    <name evidence="3" type="ORF">H5410_006768</name>
</gene>
<dbReference type="InterPro" id="IPR013128">
    <property type="entry name" value="Peptidase_C1A"/>
</dbReference>
<dbReference type="SMART" id="SM00645">
    <property type="entry name" value="Pept_C1"/>
    <property type="match status" value="1"/>
</dbReference>